<organism evidence="1 2">
    <name type="scientific">Candidatus Methanomarinus sp</name>
    <dbReference type="NCBI Taxonomy" id="3386244"/>
    <lineage>
        <taxon>Archaea</taxon>
        <taxon>Methanobacteriati</taxon>
        <taxon>Methanobacteriota</taxon>
        <taxon>Stenosarchaea group</taxon>
        <taxon>Methanomicrobia</taxon>
        <taxon>Methanosarcinales</taxon>
        <taxon>ANME-2 cluster</taxon>
        <taxon>Candidatus Methanocomedenaceae</taxon>
        <taxon>Candidatus Methanomarinus</taxon>
    </lineage>
</organism>
<gene>
    <name evidence="1" type="ORF">C5S46_07750</name>
</gene>
<comment type="caution">
    <text evidence="1">The sequence shown here is derived from an EMBL/GenBank/DDBJ whole genome shotgun (WGS) entry which is preliminary data.</text>
</comment>
<evidence type="ECO:0000313" key="1">
    <source>
        <dbReference type="EMBL" id="TKY91075.1"/>
    </source>
</evidence>
<dbReference type="Proteomes" id="UP000315423">
    <property type="component" value="Unassembled WGS sequence"/>
</dbReference>
<name>A0AC61S8R2_9EURY</name>
<protein>
    <submittedName>
        <fullName evidence="1">(4Fe-4S)-binding protein</fullName>
    </submittedName>
</protein>
<proteinExistence type="predicted"/>
<reference evidence="1" key="1">
    <citation type="submission" date="2018-09" db="EMBL/GenBank/DDBJ databases">
        <title>A genomic encyclopedia of anaerobic methanotrophic archaea.</title>
        <authorList>
            <person name="Skennerton C.T."/>
            <person name="Chadwick G.L."/>
            <person name="Laso-Perez R."/>
            <person name="Leu A.O."/>
            <person name="Speth D.R."/>
            <person name="Yu H."/>
            <person name="Morgan-Lang C."/>
            <person name="Hatzenpichler R."/>
            <person name="Goudeau D."/>
            <person name="Malmstrom R."/>
            <person name="Woyke T."/>
            <person name="Hallam S."/>
            <person name="Tyson G.W."/>
            <person name="Wegener G."/>
            <person name="Boetius A."/>
            <person name="Orphan V.J."/>
        </authorList>
    </citation>
    <scope>NUCLEOTIDE SEQUENCE</scope>
    <source>
        <strain evidence="1">CONS3730D10UFb2</strain>
    </source>
</reference>
<evidence type="ECO:0000313" key="2">
    <source>
        <dbReference type="Proteomes" id="UP000315423"/>
    </source>
</evidence>
<dbReference type="EMBL" id="QYBA01000266">
    <property type="protein sequence ID" value="TKY91075.1"/>
    <property type="molecule type" value="Genomic_DNA"/>
</dbReference>
<accession>A0AC61S8R2</accession>
<sequence>MKQLTIISGKGGTGKTTLTAAFAALTDNAVLADCDVDAADLHLILKPKIKETYDFIGLKLALKDEALCTQCGECKTHCRFDAVDDELNIVEERCEGCGVCEYVCPVDAIHLIDRVSGYAYLSDTRFGPMSHAVLNTAEEGSGKLVAMVRNYARLLAKRYDKELIIIDGPPGTGCPVISAISGVDMVLIVTEPTISGIHDLQRILDVTQHFGIKALVCINKFDINEENAGSIETYCLKRGIEVAGRIPYDDLTTKAMIREMSVIEFSDGVFSENIRGIWDVIKRAI</sequence>